<reference evidence="6 7" key="1">
    <citation type="submission" date="2017-11" db="EMBL/GenBank/DDBJ databases">
        <title>Genomic Encyclopedia of Archaeal and Bacterial Type Strains, Phase II (KMG-II): From Individual Species to Whole Genera.</title>
        <authorList>
            <person name="Goeker M."/>
        </authorList>
    </citation>
    <scope>NUCLEOTIDE SEQUENCE [LARGE SCALE GENOMIC DNA]</scope>
    <source>
        <strain evidence="6 7">DSM 27617</strain>
    </source>
</reference>
<dbReference type="GO" id="GO:0016020">
    <property type="term" value="C:membrane"/>
    <property type="evidence" value="ECO:0007669"/>
    <property type="project" value="UniProtKB-SubCell"/>
</dbReference>
<feature type="transmembrane region" description="Helical" evidence="5">
    <location>
        <begin position="391"/>
        <end position="412"/>
    </location>
</feature>
<feature type="transmembrane region" description="Helical" evidence="5">
    <location>
        <begin position="337"/>
        <end position="370"/>
    </location>
</feature>
<keyword evidence="3 5" id="KW-1133">Transmembrane helix</keyword>
<feature type="transmembrane region" description="Helical" evidence="5">
    <location>
        <begin position="41"/>
        <end position="59"/>
    </location>
</feature>
<evidence type="ECO:0000256" key="1">
    <source>
        <dbReference type="ARBA" id="ARBA00004141"/>
    </source>
</evidence>
<keyword evidence="2 5" id="KW-0812">Transmembrane</keyword>
<feature type="transmembrane region" description="Helical" evidence="5">
    <location>
        <begin position="295"/>
        <end position="317"/>
    </location>
</feature>
<dbReference type="GO" id="GO:0015179">
    <property type="term" value="F:L-amino acid transmembrane transporter activity"/>
    <property type="evidence" value="ECO:0007669"/>
    <property type="project" value="TreeGrafter"/>
</dbReference>
<dbReference type="PANTHER" id="PTHR11785">
    <property type="entry name" value="AMINO ACID TRANSPORTER"/>
    <property type="match status" value="1"/>
</dbReference>
<dbReference type="Gene3D" id="1.20.1740.10">
    <property type="entry name" value="Amino acid/polyamine transporter I"/>
    <property type="match status" value="1"/>
</dbReference>
<dbReference type="Pfam" id="PF13520">
    <property type="entry name" value="AA_permease_2"/>
    <property type="match status" value="1"/>
</dbReference>
<gene>
    <name evidence="6" type="ORF">CLV73_1017</name>
</gene>
<feature type="transmembrane region" description="Helical" evidence="5">
    <location>
        <begin position="119"/>
        <end position="145"/>
    </location>
</feature>
<feature type="transmembrane region" description="Helical" evidence="5">
    <location>
        <begin position="251"/>
        <end position="274"/>
    </location>
</feature>
<dbReference type="AlphaFoldDB" id="A0A2M9C850"/>
<feature type="transmembrane region" description="Helical" evidence="5">
    <location>
        <begin position="480"/>
        <end position="496"/>
    </location>
</feature>
<feature type="transmembrane region" description="Helical" evidence="5">
    <location>
        <begin position="418"/>
        <end position="439"/>
    </location>
</feature>
<feature type="transmembrane region" description="Helical" evidence="5">
    <location>
        <begin position="451"/>
        <end position="474"/>
    </location>
</feature>
<evidence type="ECO:0000256" key="2">
    <source>
        <dbReference type="ARBA" id="ARBA00022692"/>
    </source>
</evidence>
<protein>
    <submittedName>
        <fullName evidence="6">Amino acid/polyamine/organocation transporter (APC superfamily)</fullName>
    </submittedName>
</protein>
<feature type="transmembrane region" description="Helical" evidence="5">
    <location>
        <begin position="165"/>
        <end position="182"/>
    </location>
</feature>
<dbReference type="Proteomes" id="UP000228740">
    <property type="component" value="Unassembled WGS sequence"/>
</dbReference>
<feature type="transmembrane region" description="Helical" evidence="5">
    <location>
        <begin position="71"/>
        <end position="98"/>
    </location>
</feature>
<accession>A0A2M9C850</accession>
<evidence type="ECO:0000313" key="7">
    <source>
        <dbReference type="Proteomes" id="UP000228740"/>
    </source>
</evidence>
<proteinExistence type="predicted"/>
<keyword evidence="7" id="KW-1185">Reference proteome</keyword>
<evidence type="ECO:0000313" key="6">
    <source>
        <dbReference type="EMBL" id="PJJ67021.1"/>
    </source>
</evidence>
<dbReference type="EMBL" id="PGFD01000001">
    <property type="protein sequence ID" value="PJJ67021.1"/>
    <property type="molecule type" value="Genomic_DNA"/>
</dbReference>
<comment type="caution">
    <text evidence="6">The sequence shown here is derived from an EMBL/GenBank/DDBJ whole genome shotgun (WGS) entry which is preliminary data.</text>
</comment>
<name>A0A2M9C850_9FLAO</name>
<evidence type="ECO:0000256" key="5">
    <source>
        <dbReference type="SAM" id="Phobius"/>
    </source>
</evidence>
<dbReference type="PIRSF" id="PIRSF006060">
    <property type="entry name" value="AA_transporter"/>
    <property type="match status" value="1"/>
</dbReference>
<dbReference type="InterPro" id="IPR050598">
    <property type="entry name" value="AminoAcid_Transporter"/>
</dbReference>
<dbReference type="InterPro" id="IPR002293">
    <property type="entry name" value="AA/rel_permease1"/>
</dbReference>
<keyword evidence="4 5" id="KW-0472">Membrane</keyword>
<evidence type="ECO:0000256" key="3">
    <source>
        <dbReference type="ARBA" id="ARBA00022989"/>
    </source>
</evidence>
<comment type="subcellular location">
    <subcellularLocation>
        <location evidence="1">Membrane</location>
        <topology evidence="1">Multi-pass membrane protein</topology>
    </subcellularLocation>
</comment>
<dbReference type="PANTHER" id="PTHR11785:SF512">
    <property type="entry name" value="SOBREMESA, ISOFORM B"/>
    <property type="match status" value="1"/>
</dbReference>
<feature type="transmembrane region" description="Helical" evidence="5">
    <location>
        <begin position="202"/>
        <end position="222"/>
    </location>
</feature>
<sequence length="505" mass="56118">MPKKLIKNSLILKFETKLQIHCIFIYIWSLYFTMQKKLKLWDAIMLVMGSMIGSGIFIVSADMMRNLGSGFWLIIVWVITGIMTVAAAISYGELSALYPKAGGQYTYLKEIFGKKMGFLYGWGLFTVIQTGTIAAVAMAFGKFTAYLVPALNDVAPIFQSGEFKITWIQILAIAIILLLTYINTRGVESGKLLQNIFTGSKIIALVGLIAAGFILVDISHMAENFSFGMNSFNNLKKDTLGNFLKEGWEPIGGMTLLGGIAAAMVGSVFSSVAWESVTFVSGEIENPKKNVVKSMIYGTTAVIVLYIAVNYVYLNALDRDSIAFAENDRVAVAASHFIFGSAGTVIIAVLVMVSTFGCNNGLILAGARVFQTMAKDGMFFKQAEKNNKNEVPANALWMQGIWASLLCLSGQYGNLLDMISFVIVLFYMITVFGVIYLRYKQPNLERPYKTWLYPITPIIYLLIGTGFCILLLIYKRQYTWPGFLMVLIGLPVYYFINLNKKTEKE</sequence>
<organism evidence="6 7">
    <name type="scientific">Chryseobacterium geocarposphaerae</name>
    <dbReference type="NCBI Taxonomy" id="1416776"/>
    <lineage>
        <taxon>Bacteria</taxon>
        <taxon>Pseudomonadati</taxon>
        <taxon>Bacteroidota</taxon>
        <taxon>Flavobacteriia</taxon>
        <taxon>Flavobacteriales</taxon>
        <taxon>Weeksellaceae</taxon>
        <taxon>Chryseobacterium group</taxon>
        <taxon>Chryseobacterium</taxon>
    </lineage>
</organism>
<evidence type="ECO:0000256" key="4">
    <source>
        <dbReference type="ARBA" id="ARBA00023136"/>
    </source>
</evidence>